<protein>
    <submittedName>
        <fullName evidence="2">Uncharacterized protein</fullName>
    </submittedName>
</protein>
<organism evidence="2 3">
    <name type="scientific">Bombyx mori</name>
    <name type="common">Silk moth</name>
    <dbReference type="NCBI Taxonomy" id="7091"/>
    <lineage>
        <taxon>Eukaryota</taxon>
        <taxon>Metazoa</taxon>
        <taxon>Ecdysozoa</taxon>
        <taxon>Arthropoda</taxon>
        <taxon>Hexapoda</taxon>
        <taxon>Insecta</taxon>
        <taxon>Pterygota</taxon>
        <taxon>Neoptera</taxon>
        <taxon>Endopterygota</taxon>
        <taxon>Lepidoptera</taxon>
        <taxon>Glossata</taxon>
        <taxon>Ditrysia</taxon>
        <taxon>Bombycoidea</taxon>
        <taxon>Bombycidae</taxon>
        <taxon>Bombycinae</taxon>
        <taxon>Bombyx</taxon>
    </lineage>
</organism>
<dbReference type="OrthoDB" id="6344725at2759"/>
<sequence length="155" mass="18018">MDVISFAGYIRRLVIPLYIRFSEATLKEMKFVLALIALAVVVAARPNDDLFYDKKYDNFNVDEIIDNPRLLKAYTFCFNDKGKCTAEGNDFKKWIPESLQTSCGKCSEKQKYLVAKFVHAIKDKMPDEFDILRKLHDPKGEYTENLDKFLETYGH</sequence>
<dbReference type="PANTHER" id="PTHR11257:SF13">
    <property type="entry name" value="GEO07322P1"/>
    <property type="match status" value="1"/>
</dbReference>
<evidence type="ECO:0000313" key="1">
    <source>
        <dbReference type="EnsemblMetazoa" id="XP_012549269.1"/>
    </source>
</evidence>
<evidence type="ECO:0000313" key="2">
    <source>
        <dbReference type="EnsemblMetazoa" id="XP_037873710.1"/>
    </source>
</evidence>
<dbReference type="EnsemblMetazoa" id="XM_012693815.2">
    <property type="protein sequence ID" value="XP_012549269.1"/>
    <property type="gene ID" value="LOC692619"/>
</dbReference>
<dbReference type="Pfam" id="PF03392">
    <property type="entry name" value="OS-D"/>
    <property type="match status" value="1"/>
</dbReference>
<evidence type="ECO:0000313" key="3">
    <source>
        <dbReference type="Proteomes" id="UP000005204"/>
    </source>
</evidence>
<accession>A0A8R2M5A9</accession>
<dbReference type="InterPro" id="IPR005055">
    <property type="entry name" value="A10/PebIII"/>
</dbReference>
<dbReference type="SUPFAM" id="SSF100910">
    <property type="entry name" value="Chemosensory protein Csp2"/>
    <property type="match status" value="1"/>
</dbReference>
<gene>
    <name evidence="1" type="primary">692619</name>
</gene>
<dbReference type="InterPro" id="IPR036682">
    <property type="entry name" value="OS_D_A10/PebIII_sf"/>
</dbReference>
<keyword evidence="3" id="KW-1185">Reference proteome</keyword>
<proteinExistence type="predicted"/>
<name>A0A8R2M5A9_BOMMO</name>
<dbReference type="Proteomes" id="UP000005204">
    <property type="component" value="Unassembled WGS sequence"/>
</dbReference>
<reference evidence="3" key="1">
    <citation type="journal article" date="2008" name="Insect Biochem. Mol. Biol.">
        <title>The genome of a lepidopteran model insect, the silkworm Bombyx mori.</title>
        <authorList>
            <consortium name="International Silkworm Genome Consortium"/>
        </authorList>
    </citation>
    <scope>NUCLEOTIDE SEQUENCE [LARGE SCALE GENOMIC DNA]</scope>
    <source>
        <strain evidence="3">p50T</strain>
    </source>
</reference>
<reference evidence="2" key="2">
    <citation type="submission" date="2022-06" db="UniProtKB">
        <authorList>
            <consortium name="EnsemblMetazoa"/>
        </authorList>
    </citation>
    <scope>IDENTIFICATION</scope>
    <source>
        <strain evidence="2">p50T (Dazao)</strain>
    </source>
</reference>
<dbReference type="AlphaFoldDB" id="A0A8R2M5A9"/>
<dbReference type="Gene3D" id="1.10.2080.10">
    <property type="entry name" value="Insect odorant-binding protein A10/Ejaculatory bulb-specific protein 3"/>
    <property type="match status" value="1"/>
</dbReference>
<dbReference type="EnsemblMetazoa" id="XM_038017782.1">
    <property type="protein sequence ID" value="XP_037873710.1"/>
    <property type="gene ID" value="LOC119629995"/>
</dbReference>
<dbReference type="PANTHER" id="PTHR11257">
    <property type="entry name" value="CHEMOSENSORY PROTEIN-RELATED"/>
    <property type="match status" value="1"/>
</dbReference>